<feature type="transmembrane region" description="Helical" evidence="1">
    <location>
        <begin position="6"/>
        <end position="26"/>
    </location>
</feature>
<organism evidence="4 5">
    <name type="scientific">Fodinicola feengrottensis</name>
    <dbReference type="NCBI Taxonomy" id="435914"/>
    <lineage>
        <taxon>Bacteria</taxon>
        <taxon>Bacillati</taxon>
        <taxon>Actinomycetota</taxon>
        <taxon>Actinomycetes</taxon>
        <taxon>Mycobacteriales</taxon>
        <taxon>Fodinicola</taxon>
    </lineage>
</organism>
<protein>
    <submittedName>
        <fullName evidence="4">MCE family protein</fullName>
    </submittedName>
</protein>
<dbReference type="EMBL" id="BAAANY010000005">
    <property type="protein sequence ID" value="GAA1665327.1"/>
    <property type="molecule type" value="Genomic_DNA"/>
</dbReference>
<dbReference type="PANTHER" id="PTHR33371:SF4">
    <property type="entry name" value="INTERMEMBRANE PHOSPHOLIPID TRANSPORT SYSTEM BINDING PROTEIN MLAD"/>
    <property type="match status" value="1"/>
</dbReference>
<keyword evidence="1" id="KW-1133">Transmembrane helix</keyword>
<reference evidence="4 5" key="1">
    <citation type="journal article" date="2019" name="Int. J. Syst. Evol. Microbiol.">
        <title>The Global Catalogue of Microorganisms (GCM) 10K type strain sequencing project: providing services to taxonomists for standard genome sequencing and annotation.</title>
        <authorList>
            <consortium name="The Broad Institute Genomics Platform"/>
            <consortium name="The Broad Institute Genome Sequencing Center for Infectious Disease"/>
            <person name="Wu L."/>
            <person name="Ma J."/>
        </authorList>
    </citation>
    <scope>NUCLEOTIDE SEQUENCE [LARGE SCALE GENOMIC DNA]</scope>
    <source>
        <strain evidence="4 5">JCM 14718</strain>
    </source>
</reference>
<dbReference type="Pfam" id="PF02470">
    <property type="entry name" value="MlaD"/>
    <property type="match status" value="1"/>
</dbReference>
<evidence type="ECO:0000313" key="4">
    <source>
        <dbReference type="EMBL" id="GAA1665327.1"/>
    </source>
</evidence>
<keyword evidence="5" id="KW-1185">Reference proteome</keyword>
<comment type="caution">
    <text evidence="4">The sequence shown here is derived from an EMBL/GenBank/DDBJ whole genome shotgun (WGS) entry which is preliminary data.</text>
</comment>
<dbReference type="InterPro" id="IPR005693">
    <property type="entry name" value="Mce"/>
</dbReference>
<dbReference type="InterPro" id="IPR024516">
    <property type="entry name" value="Mce_C"/>
</dbReference>
<dbReference type="InterPro" id="IPR003399">
    <property type="entry name" value="Mce/MlaD"/>
</dbReference>
<evidence type="ECO:0000259" key="3">
    <source>
        <dbReference type="Pfam" id="PF11887"/>
    </source>
</evidence>
<dbReference type="NCBIfam" id="TIGR00996">
    <property type="entry name" value="Mtu_fam_mce"/>
    <property type="match status" value="1"/>
</dbReference>
<sequence length="364" mass="37325">MSSTGWRIGAVIAALIVVLGGGYVLLRPDPTLTVAADFAHADGVFAGSKVAILGVPIGRVTSVEPRGSVVRVYMSLPRDTQIPANAQAWVTTPSVIADHTVEFTPAYTSGTMLSPGALIPATRTHSPIKWTELVQSLDTLLAGLGPNGLNKTGSLGAALHSAATALQGNGGPFRTAVQNLTQASGVLVSDSTEVAGLVTSLNQLVQLLANHRSDITTLTTTVTGLAGDLNAERADISAALGQLATVLTQVAALVKAHGSALGADLTRLNQVTGTLVSHQQDLAEILDTLPLMSDNLGRAVGPDGRLRVRLDISTVLTQFDATRQLCEKLPVPLCSGAGLVNPIPFPPNLSNPLEPSGGYPGGGG</sequence>
<evidence type="ECO:0000256" key="1">
    <source>
        <dbReference type="SAM" id="Phobius"/>
    </source>
</evidence>
<dbReference type="Proteomes" id="UP001500618">
    <property type="component" value="Unassembled WGS sequence"/>
</dbReference>
<dbReference type="Pfam" id="PF11887">
    <property type="entry name" value="Mce4_CUP1"/>
    <property type="match status" value="1"/>
</dbReference>
<proteinExistence type="predicted"/>
<gene>
    <name evidence="4" type="ORF">GCM10009765_13610</name>
</gene>
<name>A0ABN2G4S5_9ACTN</name>
<keyword evidence="1" id="KW-0812">Transmembrane</keyword>
<evidence type="ECO:0000259" key="2">
    <source>
        <dbReference type="Pfam" id="PF02470"/>
    </source>
</evidence>
<dbReference type="RefSeq" id="WP_344308145.1">
    <property type="nucleotide sequence ID" value="NZ_BAAANY010000005.1"/>
</dbReference>
<feature type="domain" description="Mammalian cell entry C-terminal" evidence="3">
    <location>
        <begin position="110"/>
        <end position="305"/>
    </location>
</feature>
<keyword evidence="1" id="KW-0472">Membrane</keyword>
<dbReference type="PANTHER" id="PTHR33371">
    <property type="entry name" value="INTERMEMBRANE PHOSPHOLIPID TRANSPORT SYSTEM BINDING PROTEIN MLAD-RELATED"/>
    <property type="match status" value="1"/>
</dbReference>
<dbReference type="InterPro" id="IPR052336">
    <property type="entry name" value="MlaD_Phospholipid_Transporter"/>
</dbReference>
<feature type="domain" description="Mce/MlaD" evidence="2">
    <location>
        <begin position="31"/>
        <end position="105"/>
    </location>
</feature>
<evidence type="ECO:0000313" key="5">
    <source>
        <dbReference type="Proteomes" id="UP001500618"/>
    </source>
</evidence>
<accession>A0ABN2G4S5</accession>